<dbReference type="InterPro" id="IPR023214">
    <property type="entry name" value="HAD_sf"/>
</dbReference>
<dbReference type="NCBIfam" id="TIGR01509">
    <property type="entry name" value="HAD-SF-IA-v3"/>
    <property type="match status" value="1"/>
</dbReference>
<comment type="caution">
    <text evidence="1">The sequence shown here is derived from an EMBL/GenBank/DDBJ whole genome shotgun (WGS) entry which is preliminary data.</text>
</comment>
<dbReference type="Gene3D" id="1.10.150.240">
    <property type="entry name" value="Putative phosphatase, domain 2"/>
    <property type="match status" value="1"/>
</dbReference>
<dbReference type="SUPFAM" id="SSF56784">
    <property type="entry name" value="HAD-like"/>
    <property type="match status" value="1"/>
</dbReference>
<dbReference type="Pfam" id="PF00702">
    <property type="entry name" value="Hydrolase"/>
    <property type="match status" value="1"/>
</dbReference>
<sequence>MIQTIIFDFGGVIATLDGDEAKKRFSDLGVADVDRVLDPYRQQGFFGDLEEGKIGEEEFRRKLGEMCGRELTFDEVRHCWLGYMKELPFYKLDALKELRRKGFRVVMLSNTNPYVMDWAESPEFSGDGHSVDYYFDSMYRSYEMGCMKPDEMFFRRVLAQEHILPEETLFVDDGPRNCAAASELGINTYCPANGADWTDEIYKFLTAGLR</sequence>
<dbReference type="CDD" id="cd02603">
    <property type="entry name" value="HAD_sEH-N_like"/>
    <property type="match status" value="1"/>
</dbReference>
<dbReference type="InterPro" id="IPR023198">
    <property type="entry name" value="PGP-like_dom2"/>
</dbReference>
<proteinExistence type="predicted"/>
<evidence type="ECO:0000313" key="2">
    <source>
        <dbReference type="Proteomes" id="UP000384372"/>
    </source>
</evidence>
<accession>A0A6A7W997</accession>
<dbReference type="SFLD" id="SFLDS00003">
    <property type="entry name" value="Haloacid_Dehalogenase"/>
    <property type="match status" value="1"/>
</dbReference>
<organism evidence="1 2">
    <name type="scientific">Segatella copri</name>
    <dbReference type="NCBI Taxonomy" id="165179"/>
    <lineage>
        <taxon>Bacteria</taxon>
        <taxon>Pseudomonadati</taxon>
        <taxon>Bacteroidota</taxon>
        <taxon>Bacteroidia</taxon>
        <taxon>Bacteroidales</taxon>
        <taxon>Prevotellaceae</taxon>
        <taxon>Segatella</taxon>
    </lineage>
</organism>
<keyword evidence="2" id="KW-1185">Reference proteome</keyword>
<dbReference type="InterPro" id="IPR036412">
    <property type="entry name" value="HAD-like_sf"/>
</dbReference>
<dbReference type="PANTHER" id="PTHR43611">
    <property type="entry name" value="ALPHA-D-GLUCOSE 1-PHOSPHATE PHOSPHATASE"/>
    <property type="match status" value="1"/>
</dbReference>
<dbReference type="SFLD" id="SFLDG01129">
    <property type="entry name" value="C1.5:_HAD__Beta-PGM__Phosphata"/>
    <property type="match status" value="1"/>
</dbReference>
<name>A0A6A7W997_9BACT</name>
<dbReference type="InterPro" id="IPR006439">
    <property type="entry name" value="HAD-SF_hydro_IA"/>
</dbReference>
<dbReference type="PANTHER" id="PTHR43611:SF3">
    <property type="entry name" value="FLAVIN MONONUCLEOTIDE HYDROLASE 1, CHLOROPLATIC"/>
    <property type="match status" value="1"/>
</dbReference>
<dbReference type="Proteomes" id="UP000384372">
    <property type="component" value="Unassembled WGS sequence"/>
</dbReference>
<dbReference type="EMBL" id="VZAD01000025">
    <property type="protein sequence ID" value="MQP10918.1"/>
    <property type="molecule type" value="Genomic_DNA"/>
</dbReference>
<reference evidence="1 2" key="1">
    <citation type="submission" date="2019-09" db="EMBL/GenBank/DDBJ databases">
        <title>Distinct polysaccharide growth profiles of human intestinal Prevotella copri isolates.</title>
        <authorList>
            <person name="Fehlner-Peach H."/>
            <person name="Magnabosco C."/>
            <person name="Raghavan V."/>
            <person name="Scher J.U."/>
            <person name="Tett A."/>
            <person name="Cox L.M."/>
            <person name="Gottsegen C."/>
            <person name="Watters A."/>
            <person name="Wiltshire- Gordon J.D."/>
            <person name="Segata N."/>
            <person name="Bonneau R."/>
            <person name="Littman D.R."/>
        </authorList>
    </citation>
    <scope>NUCLEOTIDE SEQUENCE [LARGE SCALE GENOMIC DNA]</scope>
    <source>
        <strain evidence="2">iAQ1173</strain>
    </source>
</reference>
<dbReference type="AlphaFoldDB" id="A0A6A7W997"/>
<evidence type="ECO:0000313" key="1">
    <source>
        <dbReference type="EMBL" id="MQP10918.1"/>
    </source>
</evidence>
<dbReference type="RefSeq" id="WP_022253098.1">
    <property type="nucleotide sequence ID" value="NZ_JAHOER010000019.1"/>
</dbReference>
<dbReference type="OrthoDB" id="9797415at2"/>
<gene>
    <name evidence="1" type="ORF">F7D20_02835</name>
</gene>
<dbReference type="Gene3D" id="3.40.50.1000">
    <property type="entry name" value="HAD superfamily/HAD-like"/>
    <property type="match status" value="1"/>
</dbReference>
<protein>
    <submittedName>
        <fullName evidence="1">HAD family phosphatase</fullName>
    </submittedName>
</protein>